<dbReference type="InterPro" id="IPR008906">
    <property type="entry name" value="HATC_C_dom"/>
</dbReference>
<dbReference type="SUPFAM" id="SSF53098">
    <property type="entry name" value="Ribonuclease H-like"/>
    <property type="match status" value="1"/>
</dbReference>
<dbReference type="AlphaFoldDB" id="A0A081AQW9"/>
<proteinExistence type="predicted"/>
<dbReference type="GO" id="GO:0046983">
    <property type="term" value="F:protein dimerization activity"/>
    <property type="evidence" value="ECO:0007669"/>
    <property type="project" value="InterPro"/>
</dbReference>
<accession>A0A081AQW9</accession>
<reference evidence="3 4" key="1">
    <citation type="submission" date="2013-11" db="EMBL/GenBank/DDBJ databases">
        <title>The Genome Sequence of Phytophthora parasitica P1976.</title>
        <authorList>
            <consortium name="The Broad Institute Genomics Platform"/>
            <person name="Russ C."/>
            <person name="Tyler B."/>
            <person name="Panabieres F."/>
            <person name="Shan W."/>
            <person name="Tripathy S."/>
            <person name="Grunwald N."/>
            <person name="Machado M."/>
            <person name="Johnson C.S."/>
            <person name="Walker B."/>
            <person name="Young S."/>
            <person name="Zeng Q."/>
            <person name="Gargeya S."/>
            <person name="Fitzgerald M."/>
            <person name="Haas B."/>
            <person name="Abouelleil A."/>
            <person name="Allen A.W."/>
            <person name="Alvarado L."/>
            <person name="Arachchi H.M."/>
            <person name="Berlin A.M."/>
            <person name="Chapman S.B."/>
            <person name="Gainer-Dewar J."/>
            <person name="Goldberg J."/>
            <person name="Griggs A."/>
            <person name="Gujja S."/>
            <person name="Hansen M."/>
            <person name="Howarth C."/>
            <person name="Imamovic A."/>
            <person name="Ireland A."/>
            <person name="Larimer J."/>
            <person name="McCowan C."/>
            <person name="Murphy C."/>
            <person name="Pearson M."/>
            <person name="Poon T.W."/>
            <person name="Priest M."/>
            <person name="Roberts A."/>
            <person name="Saif S."/>
            <person name="Shea T."/>
            <person name="Sisk P."/>
            <person name="Sykes S."/>
            <person name="Wortman J."/>
            <person name="Nusbaum C."/>
            <person name="Birren B."/>
        </authorList>
    </citation>
    <scope>NUCLEOTIDE SEQUENCE [LARGE SCALE GENOMIC DNA]</scope>
    <source>
        <strain evidence="3 4">P1976</strain>
    </source>
</reference>
<dbReference type="EMBL" id="ANJA01000871">
    <property type="protein sequence ID" value="ETO81280.1"/>
    <property type="molecule type" value="Genomic_DNA"/>
</dbReference>
<evidence type="ECO:0000256" key="1">
    <source>
        <dbReference type="SAM" id="MobiDB-lite"/>
    </source>
</evidence>
<feature type="compositionally biased region" description="Basic and acidic residues" evidence="1">
    <location>
        <begin position="79"/>
        <end position="92"/>
    </location>
</feature>
<evidence type="ECO:0000313" key="3">
    <source>
        <dbReference type="EMBL" id="ETO81280.1"/>
    </source>
</evidence>
<organism evidence="3 4">
    <name type="scientific">Phytophthora nicotianae P1976</name>
    <dbReference type="NCBI Taxonomy" id="1317066"/>
    <lineage>
        <taxon>Eukaryota</taxon>
        <taxon>Sar</taxon>
        <taxon>Stramenopiles</taxon>
        <taxon>Oomycota</taxon>
        <taxon>Peronosporomycetes</taxon>
        <taxon>Peronosporales</taxon>
        <taxon>Peronosporaceae</taxon>
        <taxon>Phytophthora</taxon>
    </lineage>
</organism>
<feature type="region of interest" description="Disordered" evidence="1">
    <location>
        <begin position="79"/>
        <end position="118"/>
    </location>
</feature>
<sequence length="118" mass="13450">MSPSSFWKIHGRAAFPLLKPVADMMFAIPTLSASNERCWSIHDFIHSKRRNRLYASKVEKLVFIYSNLASSTGEPIRDHLADDMYPDAHDGDMDVQDDERIDDDEDSDEIMQAMSDIG</sequence>
<gene>
    <name evidence="3" type="ORF">F444_04386</name>
</gene>
<evidence type="ECO:0000313" key="4">
    <source>
        <dbReference type="Proteomes" id="UP000028582"/>
    </source>
</evidence>
<protein>
    <recommendedName>
        <fullName evidence="2">HAT C-terminal dimerisation domain-containing protein</fullName>
    </recommendedName>
</protein>
<evidence type="ECO:0000259" key="2">
    <source>
        <dbReference type="Pfam" id="PF05699"/>
    </source>
</evidence>
<dbReference type="InterPro" id="IPR012337">
    <property type="entry name" value="RNaseH-like_sf"/>
</dbReference>
<dbReference type="Pfam" id="PF05699">
    <property type="entry name" value="Dimer_Tnp_hAT"/>
    <property type="match status" value="1"/>
</dbReference>
<dbReference type="OrthoDB" id="2017576at2759"/>
<name>A0A081AQW9_PHYNI</name>
<feature type="domain" description="HAT C-terminal dimerisation" evidence="2">
    <location>
        <begin position="2"/>
        <end position="68"/>
    </location>
</feature>
<feature type="compositionally biased region" description="Acidic residues" evidence="1">
    <location>
        <begin position="93"/>
        <end position="109"/>
    </location>
</feature>
<dbReference type="Proteomes" id="UP000028582">
    <property type="component" value="Unassembled WGS sequence"/>
</dbReference>
<comment type="caution">
    <text evidence="3">The sequence shown here is derived from an EMBL/GenBank/DDBJ whole genome shotgun (WGS) entry which is preliminary data.</text>
</comment>